<feature type="compositionally biased region" description="Basic and acidic residues" evidence="1">
    <location>
        <begin position="86"/>
        <end position="102"/>
    </location>
</feature>
<proteinExistence type="predicted"/>
<evidence type="ECO:0000256" key="1">
    <source>
        <dbReference type="SAM" id="MobiDB-lite"/>
    </source>
</evidence>
<feature type="compositionally biased region" description="Pro residues" evidence="1">
    <location>
        <begin position="1"/>
        <end position="12"/>
    </location>
</feature>
<protein>
    <submittedName>
        <fullName evidence="2">Uncharacterized protein</fullName>
    </submittedName>
</protein>
<feature type="region of interest" description="Disordered" evidence="1">
    <location>
        <begin position="1"/>
        <end position="40"/>
    </location>
</feature>
<sequence length="142" mass="15338">DPPTPLPPPQAPQGPKEPTIPSVRGDRTATGGLKKPKLTEAELSAKMSSLTIKNAARTAAYERAEADAASFAEREAKSAEAMRLKQKAERQSRQVMMGERERNRQRKMGAMGGREWDAEKNEADFAAASVLRGARRGAHGGV</sequence>
<evidence type="ECO:0000313" key="2">
    <source>
        <dbReference type="EMBL" id="KAK5239380.1"/>
    </source>
</evidence>
<name>A0ABR0LS41_9PEZI</name>
<accession>A0ABR0LS41</accession>
<gene>
    <name evidence="2" type="ORF">LTR16_012014</name>
</gene>
<evidence type="ECO:0000313" key="3">
    <source>
        <dbReference type="Proteomes" id="UP001357485"/>
    </source>
</evidence>
<feature type="non-terminal residue" evidence="2">
    <location>
        <position position="1"/>
    </location>
</feature>
<dbReference type="EMBL" id="JAVRRA010012155">
    <property type="protein sequence ID" value="KAK5239380.1"/>
    <property type="molecule type" value="Genomic_DNA"/>
</dbReference>
<reference evidence="2 3" key="1">
    <citation type="submission" date="2023-08" db="EMBL/GenBank/DDBJ databases">
        <title>Black Yeasts Isolated from many extreme environments.</title>
        <authorList>
            <person name="Coleine C."/>
            <person name="Stajich J.E."/>
            <person name="Selbmann L."/>
        </authorList>
    </citation>
    <scope>NUCLEOTIDE SEQUENCE [LARGE SCALE GENOMIC DNA]</scope>
    <source>
        <strain evidence="2 3">CCFEE 536</strain>
    </source>
</reference>
<feature type="region of interest" description="Disordered" evidence="1">
    <location>
        <begin position="86"/>
        <end position="117"/>
    </location>
</feature>
<feature type="non-terminal residue" evidence="2">
    <location>
        <position position="142"/>
    </location>
</feature>
<comment type="caution">
    <text evidence="2">The sequence shown here is derived from an EMBL/GenBank/DDBJ whole genome shotgun (WGS) entry which is preliminary data.</text>
</comment>
<dbReference type="Proteomes" id="UP001357485">
    <property type="component" value="Unassembled WGS sequence"/>
</dbReference>
<organism evidence="2 3">
    <name type="scientific">Cryomyces antarcticus</name>
    <dbReference type="NCBI Taxonomy" id="329879"/>
    <lineage>
        <taxon>Eukaryota</taxon>
        <taxon>Fungi</taxon>
        <taxon>Dikarya</taxon>
        <taxon>Ascomycota</taxon>
        <taxon>Pezizomycotina</taxon>
        <taxon>Dothideomycetes</taxon>
        <taxon>Dothideomycetes incertae sedis</taxon>
        <taxon>Cryomyces</taxon>
    </lineage>
</organism>
<keyword evidence="3" id="KW-1185">Reference proteome</keyword>